<dbReference type="Proteomes" id="UP001497744">
    <property type="component" value="Unassembled WGS sequence"/>
</dbReference>
<evidence type="ECO:0000313" key="4">
    <source>
        <dbReference type="EMBL" id="GIX64005.1"/>
    </source>
</evidence>
<dbReference type="InterPro" id="IPR018946">
    <property type="entry name" value="PhoD-like_MPP"/>
</dbReference>
<feature type="signal peptide" evidence="2">
    <location>
        <begin position="1"/>
        <end position="18"/>
    </location>
</feature>
<protein>
    <submittedName>
        <fullName evidence="4">Alkaline phosphatase, putative</fullName>
    </submittedName>
</protein>
<dbReference type="SUPFAM" id="SSF56300">
    <property type="entry name" value="Metallo-dependent phosphatases"/>
    <property type="match status" value="1"/>
</dbReference>
<name>A0AAV4LWL9_BABCB</name>
<dbReference type="Pfam" id="PF09423">
    <property type="entry name" value="PhoD"/>
    <property type="match status" value="1"/>
</dbReference>
<dbReference type="InterPro" id="IPR038607">
    <property type="entry name" value="PhoD-like_sf"/>
</dbReference>
<reference evidence="4 5" key="1">
    <citation type="submission" date="2021-06" db="EMBL/GenBank/DDBJ databases">
        <title>Genome sequence of Babesia caballi.</title>
        <authorList>
            <person name="Yamagishi J."/>
            <person name="Kidaka T."/>
            <person name="Ochi A."/>
        </authorList>
    </citation>
    <scope>NUCLEOTIDE SEQUENCE [LARGE SCALE GENOMIC DNA]</scope>
    <source>
        <strain evidence="4">USDA-D6B2</strain>
    </source>
</reference>
<dbReference type="CDD" id="cd07389">
    <property type="entry name" value="MPP_PhoD"/>
    <property type="match status" value="1"/>
</dbReference>
<dbReference type="PANTHER" id="PTHR33987:SF1">
    <property type="entry name" value="CALCINEURIN-LIKE METALLO-PHOSPHOESTERASE SUPERFAMILY PROTEIN"/>
    <property type="match status" value="1"/>
</dbReference>
<dbReference type="PANTHER" id="PTHR33987">
    <property type="entry name" value="CALCINEURIN-LIKE METALLO-PHOSPHOESTERASE SUPERFAMILY PROTEIN"/>
    <property type="match status" value="1"/>
</dbReference>
<proteinExistence type="predicted"/>
<dbReference type="AlphaFoldDB" id="A0AAV4LWL9"/>
<dbReference type="InterPro" id="IPR029052">
    <property type="entry name" value="Metallo-depent_PP-like"/>
</dbReference>
<feature type="compositionally biased region" description="Basic and acidic residues" evidence="1">
    <location>
        <begin position="511"/>
        <end position="520"/>
    </location>
</feature>
<gene>
    <name evidence="4" type="ORF">BcabD6B2_34400</name>
</gene>
<evidence type="ECO:0000313" key="5">
    <source>
        <dbReference type="Proteomes" id="UP001497744"/>
    </source>
</evidence>
<organism evidence="4 5">
    <name type="scientific">Babesia caballi</name>
    <dbReference type="NCBI Taxonomy" id="5871"/>
    <lineage>
        <taxon>Eukaryota</taxon>
        <taxon>Sar</taxon>
        <taxon>Alveolata</taxon>
        <taxon>Apicomplexa</taxon>
        <taxon>Aconoidasida</taxon>
        <taxon>Piroplasmida</taxon>
        <taxon>Babesiidae</taxon>
        <taxon>Babesia</taxon>
    </lineage>
</organism>
<keyword evidence="2" id="KW-0732">Signal</keyword>
<evidence type="ECO:0000256" key="2">
    <source>
        <dbReference type="SAM" id="SignalP"/>
    </source>
</evidence>
<comment type="caution">
    <text evidence="4">The sequence shown here is derived from an EMBL/GenBank/DDBJ whole genome shotgun (WGS) entry which is preliminary data.</text>
</comment>
<dbReference type="GeneID" id="94195486"/>
<dbReference type="RefSeq" id="XP_067716074.1">
    <property type="nucleotide sequence ID" value="XM_067859973.1"/>
</dbReference>
<dbReference type="Gene3D" id="3.60.21.70">
    <property type="entry name" value="PhoD-like phosphatase"/>
    <property type="match status" value="1"/>
</dbReference>
<evidence type="ECO:0000259" key="3">
    <source>
        <dbReference type="Pfam" id="PF09423"/>
    </source>
</evidence>
<feature type="region of interest" description="Disordered" evidence="1">
    <location>
        <begin position="456"/>
        <end position="631"/>
    </location>
</feature>
<keyword evidence="5" id="KW-1185">Reference proteome</keyword>
<feature type="compositionally biased region" description="Polar residues" evidence="1">
    <location>
        <begin position="521"/>
        <end position="538"/>
    </location>
</feature>
<feature type="domain" description="PhoD-like phosphatase metallophosphatase" evidence="3">
    <location>
        <begin position="190"/>
        <end position="351"/>
    </location>
</feature>
<feature type="compositionally biased region" description="Basic and acidic residues" evidence="1">
    <location>
        <begin position="581"/>
        <end position="606"/>
    </location>
</feature>
<feature type="chain" id="PRO_5043943672" evidence="2">
    <location>
        <begin position="19"/>
        <end position="631"/>
    </location>
</feature>
<dbReference type="EMBL" id="BPLF01000003">
    <property type="protein sequence ID" value="GIX64005.1"/>
    <property type="molecule type" value="Genomic_DNA"/>
</dbReference>
<accession>A0AAV4LWL9</accession>
<feature type="compositionally biased region" description="Basic and acidic residues" evidence="1">
    <location>
        <begin position="471"/>
        <end position="491"/>
    </location>
</feature>
<feature type="compositionally biased region" description="Low complexity" evidence="1">
    <location>
        <begin position="558"/>
        <end position="576"/>
    </location>
</feature>
<evidence type="ECO:0000256" key="1">
    <source>
        <dbReference type="SAM" id="MobiDB-lite"/>
    </source>
</evidence>
<sequence>MLRLTALLCAALASPSVSVTPYEERYGARFQRLPADEIVAEPLEKLAFGSCQKLENDPSVIYASIMRYKPDMFLFTGDIIYANNGCCEPHCVKSQYDRLKSSPVYQKFVNEIKRVDGIYDDHDFGRRNLPSISSCVGVNDGHATYDYRDYSQRYLLDFFDKPADHYRRKRAGAYFSVLFSDPAQPKRTVKLIVLDVRYHRDCYYYCRCDKCLWKPMVFNKMAAFRLLNYFLGFGCNHKGDTLGAEQWRWLEGQLHDSEAEAHIIVSSIQIFTGYPLSESWGLLPEAKDRLVELLLATQPKNPIFVSGDVHYGELLQKDVSFRASDIDSALQGVVEVTSSSLTHSFMMQKKSLLRPFAISLFVFKCDLYLFNNFGAIEFRYDQNRDALKWDAKILSTEGLVMRHYTNDTARDPRAMYRDLRGKSKSFFKDTRLVKCRGLLWRDELVRRLLQHNDGEGTLITPARSTGLGRQLMKEASTENDEEPKQPVKDVDSQPSTGEASGSPGGVSLRDSPVESDKSDNANESAADTPVLTASSSSELGKLSMEERLAMRAKRFNVTTTTAGAGKTKSKTTSSSKRGGRGRGERAPLTPEERMKRRLERLMKRDGVQPGVPLDDEERARRKKRLERFGAQ</sequence>